<evidence type="ECO:0000313" key="2">
    <source>
        <dbReference type="EMBL" id="NYD85922.1"/>
    </source>
</evidence>
<dbReference type="InterPro" id="IPR013321">
    <property type="entry name" value="Arc_rbn_hlx_hlx"/>
</dbReference>
<dbReference type="SUPFAM" id="SSF47598">
    <property type="entry name" value="Ribbon-helix-helix"/>
    <property type="match status" value="1"/>
</dbReference>
<dbReference type="RefSeq" id="WP_140457643.1">
    <property type="nucleotide sequence ID" value="NZ_BAABFI010000002.1"/>
</dbReference>
<gene>
    <name evidence="2" type="ORF">BKA21_001471</name>
    <name evidence="1" type="ORF">Col01nite_02290</name>
</gene>
<reference evidence="1 4" key="2">
    <citation type="submission" date="2021-01" db="EMBL/GenBank/DDBJ databases">
        <title>Whole genome shotgun sequence of Cellulomonas oligotrophica NBRC 109435.</title>
        <authorList>
            <person name="Komaki H."/>
            <person name="Tamura T."/>
        </authorList>
    </citation>
    <scope>NUCLEOTIDE SEQUENCE [LARGE SCALE GENOMIC DNA]</scope>
    <source>
        <strain evidence="1 4">NBRC 109435</strain>
    </source>
</reference>
<sequence length="68" mass="7435">MAKTVSMTLRLPPEVKASLEATAARTHRSQQAVAIEAIAKATSGHEQRISDAARRIVERDRAILNRLA</sequence>
<dbReference type="AlphaFoldDB" id="A0A7Y9JXR2"/>
<accession>A0A7Y9JXR2</accession>
<dbReference type="Proteomes" id="UP000618382">
    <property type="component" value="Unassembled WGS sequence"/>
</dbReference>
<keyword evidence="4" id="KW-1185">Reference proteome</keyword>
<organism evidence="2 3">
    <name type="scientific">Cellulomonas oligotrophica</name>
    <dbReference type="NCBI Taxonomy" id="931536"/>
    <lineage>
        <taxon>Bacteria</taxon>
        <taxon>Bacillati</taxon>
        <taxon>Actinomycetota</taxon>
        <taxon>Actinomycetes</taxon>
        <taxon>Micrococcales</taxon>
        <taxon>Cellulomonadaceae</taxon>
        <taxon>Cellulomonas</taxon>
    </lineage>
</organism>
<evidence type="ECO:0000313" key="1">
    <source>
        <dbReference type="EMBL" id="GIG31070.1"/>
    </source>
</evidence>
<dbReference type="InterPro" id="IPR010985">
    <property type="entry name" value="Ribbon_hlx_hlx"/>
</dbReference>
<evidence type="ECO:0000313" key="3">
    <source>
        <dbReference type="Proteomes" id="UP000577956"/>
    </source>
</evidence>
<dbReference type="Proteomes" id="UP000577956">
    <property type="component" value="Unassembled WGS sequence"/>
</dbReference>
<protein>
    <submittedName>
        <fullName evidence="2">Putative transcriptional regulator</fullName>
    </submittedName>
</protein>
<reference evidence="2 3" key="1">
    <citation type="submission" date="2020-07" db="EMBL/GenBank/DDBJ databases">
        <title>Sequencing the genomes of 1000 actinobacteria strains.</title>
        <authorList>
            <person name="Klenk H.-P."/>
        </authorList>
    </citation>
    <scope>NUCLEOTIDE SEQUENCE [LARGE SCALE GENOMIC DNA]</scope>
    <source>
        <strain evidence="2 3">DSM 24482</strain>
    </source>
</reference>
<comment type="caution">
    <text evidence="2">The sequence shown here is derived from an EMBL/GenBank/DDBJ whole genome shotgun (WGS) entry which is preliminary data.</text>
</comment>
<evidence type="ECO:0000313" key="4">
    <source>
        <dbReference type="Proteomes" id="UP000618382"/>
    </source>
</evidence>
<dbReference type="GO" id="GO:0006355">
    <property type="term" value="P:regulation of DNA-templated transcription"/>
    <property type="evidence" value="ECO:0007669"/>
    <property type="project" value="InterPro"/>
</dbReference>
<proteinExistence type="predicted"/>
<dbReference type="Gene3D" id="1.10.1220.10">
    <property type="entry name" value="Met repressor-like"/>
    <property type="match status" value="1"/>
</dbReference>
<dbReference type="EMBL" id="BONN01000001">
    <property type="protein sequence ID" value="GIG31070.1"/>
    <property type="molecule type" value="Genomic_DNA"/>
</dbReference>
<name>A0A7Y9JXR2_9CELL</name>
<dbReference type="EMBL" id="JACCBK010000001">
    <property type="protein sequence ID" value="NYD85922.1"/>
    <property type="molecule type" value="Genomic_DNA"/>
</dbReference>